<feature type="transmembrane region" description="Helical" evidence="1">
    <location>
        <begin position="249"/>
        <end position="269"/>
    </location>
</feature>
<evidence type="ECO:0000259" key="2">
    <source>
        <dbReference type="Pfam" id="PF26130"/>
    </source>
</evidence>
<accession>A0AA88UR18</accession>
<keyword evidence="1" id="KW-1133">Transmembrane helix</keyword>
<keyword evidence="1" id="KW-0812">Transmembrane</keyword>
<gene>
    <name evidence="3" type="ORF">RJ640_027173</name>
</gene>
<dbReference type="Pfam" id="PF26130">
    <property type="entry name" value="PB1-like"/>
    <property type="match status" value="1"/>
</dbReference>
<organism evidence="3 4">
    <name type="scientific">Escallonia rubra</name>
    <dbReference type="NCBI Taxonomy" id="112253"/>
    <lineage>
        <taxon>Eukaryota</taxon>
        <taxon>Viridiplantae</taxon>
        <taxon>Streptophyta</taxon>
        <taxon>Embryophyta</taxon>
        <taxon>Tracheophyta</taxon>
        <taxon>Spermatophyta</taxon>
        <taxon>Magnoliopsida</taxon>
        <taxon>eudicotyledons</taxon>
        <taxon>Gunneridae</taxon>
        <taxon>Pentapetalae</taxon>
        <taxon>asterids</taxon>
        <taxon>campanulids</taxon>
        <taxon>Escalloniales</taxon>
        <taxon>Escalloniaceae</taxon>
        <taxon>Escallonia</taxon>
    </lineage>
</organism>
<dbReference type="GO" id="GO:0042147">
    <property type="term" value="P:retrograde transport, endosome to Golgi"/>
    <property type="evidence" value="ECO:0007669"/>
    <property type="project" value="InterPro"/>
</dbReference>
<comment type="caution">
    <text evidence="3">The sequence shown here is derived from an EMBL/GenBank/DDBJ whole genome shotgun (WGS) entry which is preliminary data.</text>
</comment>
<protein>
    <recommendedName>
        <fullName evidence="2">PB1-like domain-containing protein</fullName>
    </recommendedName>
</protein>
<evidence type="ECO:0000313" key="3">
    <source>
        <dbReference type="EMBL" id="KAK2991201.1"/>
    </source>
</evidence>
<dbReference type="InterPro" id="IPR058594">
    <property type="entry name" value="PB1-like_dom_pln"/>
</dbReference>
<dbReference type="GO" id="GO:0005829">
    <property type="term" value="C:cytosol"/>
    <property type="evidence" value="ECO:0007669"/>
    <property type="project" value="GOC"/>
</dbReference>
<proteinExistence type="predicted"/>
<evidence type="ECO:0000256" key="1">
    <source>
        <dbReference type="SAM" id="Phobius"/>
    </source>
</evidence>
<dbReference type="Proteomes" id="UP001187471">
    <property type="component" value="Unassembled WGS sequence"/>
</dbReference>
<reference evidence="3" key="1">
    <citation type="submission" date="2022-12" db="EMBL/GenBank/DDBJ databases">
        <title>Draft genome assemblies for two species of Escallonia (Escalloniales).</title>
        <authorList>
            <person name="Chanderbali A."/>
            <person name="Dervinis C."/>
            <person name="Anghel I."/>
            <person name="Soltis D."/>
            <person name="Soltis P."/>
            <person name="Zapata F."/>
        </authorList>
    </citation>
    <scope>NUCLEOTIDE SEQUENCE</scope>
    <source>
        <strain evidence="3">UCBG92.1500</strain>
        <tissue evidence="3">Leaf</tissue>
    </source>
</reference>
<sequence length="421" mass="46957">MVVFETISLKIHHGGYFTGVPNMEWKGGIVDVLDGMDVDLMSYWELVGIIGLRLITDDNGVMSMLEYYKSTDMVPLYVERVDPLQVIGSDGNVIVGDRLLIENNNGDQEEMEVGDGDVTQADDTGGGSGNFVQVGDDVEDGLRDVHLVDDDMGETTDGQLRTQPFALTFLYGIERPRSGRFSLDACATNPMNGRSFSTFEGGESGWYIDTGMTSRGDSEKRPRGLLNSLSRNHLQSSQMAYELTEQKKIGLGFIGFGVFFSFLGVILFFDRGLLALSNVRNLYKLCSLCVNLFWSKAMTESGIFCLAGAAILLGWRSTLRIFTNRANYKGLEYLEIFESAHITKVLLGSSLKLRWEVKIEAAPNGSFSFLLGLFFIFVRWPILGIILEIYACVVLFGGFWPSVKVFLYQIPVFGWILQYPF</sequence>
<evidence type="ECO:0000313" key="4">
    <source>
        <dbReference type="Proteomes" id="UP001187471"/>
    </source>
</evidence>
<dbReference type="GO" id="GO:0006888">
    <property type="term" value="P:endoplasmic reticulum to Golgi vesicle-mediated transport"/>
    <property type="evidence" value="ECO:0007669"/>
    <property type="project" value="InterPro"/>
</dbReference>
<dbReference type="PANTHER" id="PTHR21493">
    <property type="entry name" value="CGI-141-RELATED/LIPASE CONTAINING PROTEIN"/>
    <property type="match status" value="1"/>
</dbReference>
<feature type="domain" description="PB1-like" evidence="2">
    <location>
        <begin position="5"/>
        <end position="49"/>
    </location>
</feature>
<keyword evidence="1" id="KW-0472">Membrane</keyword>
<keyword evidence="4" id="KW-1185">Reference proteome</keyword>
<feature type="transmembrane region" description="Helical" evidence="1">
    <location>
        <begin position="367"/>
        <end position="400"/>
    </location>
</feature>
<dbReference type="PANTHER" id="PTHR21493:SF246">
    <property type="entry name" value="GOT1_SFT2-LIKE VESCICLE TRANSPORT PROTEIN FAMILY"/>
    <property type="match status" value="1"/>
</dbReference>
<feature type="non-terminal residue" evidence="3">
    <location>
        <position position="1"/>
    </location>
</feature>
<feature type="transmembrane region" description="Helical" evidence="1">
    <location>
        <begin position="301"/>
        <end position="319"/>
    </location>
</feature>
<dbReference type="InterPro" id="IPR045176">
    <property type="entry name" value="Got1"/>
</dbReference>
<dbReference type="EMBL" id="JAVXUO010000556">
    <property type="protein sequence ID" value="KAK2991201.1"/>
    <property type="molecule type" value="Genomic_DNA"/>
</dbReference>
<dbReference type="AlphaFoldDB" id="A0AA88UR18"/>
<name>A0AA88UR18_9ASTE</name>